<name>A0A384ZWP9_9CAUD</name>
<dbReference type="EMBL" id="MH460460">
    <property type="protein sequence ID" value="AXG66661.1"/>
    <property type="molecule type" value="Genomic_DNA"/>
</dbReference>
<dbReference type="Proteomes" id="UP000263742">
    <property type="component" value="Segment"/>
</dbReference>
<accession>A0A384ZWP9</accession>
<reference evidence="1 2" key="1">
    <citation type="journal article" date="2018" name="Front. Microbiol.">
        <title>Jumbo Bacteriophages Are Represented Within an Increasing Diversity of Environmental Viruses Infecting the Emerging Phytopathogen, Dickeya solani.</title>
        <authorList>
            <person name="Day A.W."/>
            <person name="Ahn J."/>
            <person name="Salmond G.P.C."/>
        </authorList>
    </citation>
    <scope>NUCLEOTIDE SEQUENCE [LARGE SCALE GENOMIC DNA]</scope>
</reference>
<protein>
    <submittedName>
        <fullName evidence="1">Uncharacterized protein</fullName>
    </submittedName>
</protein>
<organism evidence="1 2">
    <name type="scientific">Dickeya phage vB_DsoM_JA13</name>
    <dbReference type="NCBI Taxonomy" id="2283030"/>
    <lineage>
        <taxon>Viruses</taxon>
        <taxon>Duplodnaviria</taxon>
        <taxon>Heunggongvirae</taxon>
        <taxon>Uroviricota</taxon>
        <taxon>Caudoviricetes</taxon>
        <taxon>Salmondvirus</taxon>
        <taxon>Salmondvirus JA11</taxon>
    </lineage>
</organism>
<sequence length="69" mass="8140">MRTSLTVAIMALVAKQHNIEVVCSQSIENDATCGWFEREREQRSAPHWQTRAQYKKLVLPKRSRKSKRR</sequence>
<proteinExistence type="predicted"/>
<evidence type="ECO:0000313" key="2">
    <source>
        <dbReference type="Proteomes" id="UP000263742"/>
    </source>
</evidence>
<evidence type="ECO:0000313" key="1">
    <source>
        <dbReference type="EMBL" id="AXG66661.1"/>
    </source>
</evidence>
<gene>
    <name evidence="1" type="ORF">JA13_258</name>
</gene>